<proteinExistence type="predicted"/>
<evidence type="ECO:0000313" key="1">
    <source>
        <dbReference type="EMBL" id="MCK8788260.1"/>
    </source>
</evidence>
<protein>
    <submittedName>
        <fullName evidence="1">Uncharacterized protein</fullName>
    </submittedName>
</protein>
<comment type="caution">
    <text evidence="1">The sequence shown here is derived from an EMBL/GenBank/DDBJ whole genome shotgun (WGS) entry which is preliminary data.</text>
</comment>
<name>A0A9X1YEK0_9PROT</name>
<keyword evidence="2" id="KW-1185">Reference proteome</keyword>
<evidence type="ECO:0000313" key="2">
    <source>
        <dbReference type="Proteomes" id="UP001139516"/>
    </source>
</evidence>
<dbReference type="EMBL" id="JALPRX010000243">
    <property type="protein sequence ID" value="MCK8788260.1"/>
    <property type="molecule type" value="Genomic_DNA"/>
</dbReference>
<sequence>MTLMIRDAIARSIANSAAREITQDDMGDPFLPDDGANEIARDLIADLDTAGLAVVKPLTGEAARVQLIMSLVNSGRWTRADAERVAPQLMAGLDGLGLRLHRSA</sequence>
<organism evidence="1 2">
    <name type="scientific">Roseomonas acroporae</name>
    <dbReference type="NCBI Taxonomy" id="2937791"/>
    <lineage>
        <taxon>Bacteria</taxon>
        <taxon>Pseudomonadati</taxon>
        <taxon>Pseudomonadota</taxon>
        <taxon>Alphaproteobacteria</taxon>
        <taxon>Acetobacterales</taxon>
        <taxon>Roseomonadaceae</taxon>
        <taxon>Roseomonas</taxon>
    </lineage>
</organism>
<accession>A0A9X1YEK0</accession>
<gene>
    <name evidence="1" type="ORF">M0638_28315</name>
</gene>
<dbReference type="Proteomes" id="UP001139516">
    <property type="component" value="Unassembled WGS sequence"/>
</dbReference>
<dbReference type="AlphaFoldDB" id="A0A9X1YEK0"/>
<dbReference type="RefSeq" id="WP_248670301.1">
    <property type="nucleotide sequence ID" value="NZ_JALPRX010000243.1"/>
</dbReference>
<reference evidence="1" key="1">
    <citation type="submission" date="2022-04" db="EMBL/GenBank/DDBJ databases">
        <title>Roseomonas acroporae sp. nov., isolated from coral Acropora digitifera.</title>
        <authorList>
            <person name="Sun H."/>
        </authorList>
    </citation>
    <scope>NUCLEOTIDE SEQUENCE</scope>
    <source>
        <strain evidence="1">NAR14</strain>
    </source>
</reference>